<reference evidence="1" key="2">
    <citation type="journal article" date="2015" name="Data Brief">
        <title>Shoot transcriptome of the giant reed, Arundo donax.</title>
        <authorList>
            <person name="Barrero R.A."/>
            <person name="Guerrero F.D."/>
            <person name="Moolhuijzen P."/>
            <person name="Goolsby J.A."/>
            <person name="Tidwell J."/>
            <person name="Bellgard S.E."/>
            <person name="Bellgard M.I."/>
        </authorList>
    </citation>
    <scope>NUCLEOTIDE SEQUENCE</scope>
    <source>
        <tissue evidence="1">Shoot tissue taken approximately 20 cm above the soil surface</tissue>
    </source>
</reference>
<sequence>MVQNQPQLAWKSAILLKVYDMGIKLQRILPQWWLHLWYKIRMVQNQPQLAWKSAILLKVYDIAIRYQITKNFLVQWWLRLWLV</sequence>
<protein>
    <submittedName>
        <fullName evidence="1">Uncharacterized protein</fullName>
    </submittedName>
</protein>
<accession>A0A0A9D5F1</accession>
<name>A0A0A9D5F1_ARUDO</name>
<dbReference type="EMBL" id="GBRH01214869">
    <property type="protein sequence ID" value="JAD83026.1"/>
    <property type="molecule type" value="Transcribed_RNA"/>
</dbReference>
<dbReference type="AlphaFoldDB" id="A0A0A9D5F1"/>
<organism evidence="1">
    <name type="scientific">Arundo donax</name>
    <name type="common">Giant reed</name>
    <name type="synonym">Donax arundinaceus</name>
    <dbReference type="NCBI Taxonomy" id="35708"/>
    <lineage>
        <taxon>Eukaryota</taxon>
        <taxon>Viridiplantae</taxon>
        <taxon>Streptophyta</taxon>
        <taxon>Embryophyta</taxon>
        <taxon>Tracheophyta</taxon>
        <taxon>Spermatophyta</taxon>
        <taxon>Magnoliopsida</taxon>
        <taxon>Liliopsida</taxon>
        <taxon>Poales</taxon>
        <taxon>Poaceae</taxon>
        <taxon>PACMAD clade</taxon>
        <taxon>Arundinoideae</taxon>
        <taxon>Arundineae</taxon>
        <taxon>Arundo</taxon>
    </lineage>
</organism>
<proteinExistence type="predicted"/>
<evidence type="ECO:0000313" key="1">
    <source>
        <dbReference type="EMBL" id="JAD83026.1"/>
    </source>
</evidence>
<reference evidence="1" key="1">
    <citation type="submission" date="2014-09" db="EMBL/GenBank/DDBJ databases">
        <authorList>
            <person name="Magalhaes I.L.F."/>
            <person name="Oliveira U."/>
            <person name="Santos F.R."/>
            <person name="Vidigal T.H.D.A."/>
            <person name="Brescovit A.D."/>
            <person name="Santos A.J."/>
        </authorList>
    </citation>
    <scope>NUCLEOTIDE SEQUENCE</scope>
    <source>
        <tissue evidence="1">Shoot tissue taken approximately 20 cm above the soil surface</tissue>
    </source>
</reference>